<evidence type="ECO:0008006" key="3">
    <source>
        <dbReference type="Google" id="ProtNLM"/>
    </source>
</evidence>
<name>A0AAD7DDN4_MYCRO</name>
<accession>A0AAD7DDN4</accession>
<evidence type="ECO:0000313" key="2">
    <source>
        <dbReference type="Proteomes" id="UP001221757"/>
    </source>
</evidence>
<reference evidence="1" key="1">
    <citation type="submission" date="2023-03" db="EMBL/GenBank/DDBJ databases">
        <title>Massive genome expansion in bonnet fungi (Mycena s.s.) driven by repeated elements and novel gene families across ecological guilds.</title>
        <authorList>
            <consortium name="Lawrence Berkeley National Laboratory"/>
            <person name="Harder C.B."/>
            <person name="Miyauchi S."/>
            <person name="Viragh M."/>
            <person name="Kuo A."/>
            <person name="Thoen E."/>
            <person name="Andreopoulos B."/>
            <person name="Lu D."/>
            <person name="Skrede I."/>
            <person name="Drula E."/>
            <person name="Henrissat B."/>
            <person name="Morin E."/>
            <person name="Kohler A."/>
            <person name="Barry K."/>
            <person name="LaButti K."/>
            <person name="Morin E."/>
            <person name="Salamov A."/>
            <person name="Lipzen A."/>
            <person name="Mereny Z."/>
            <person name="Hegedus B."/>
            <person name="Baldrian P."/>
            <person name="Stursova M."/>
            <person name="Weitz H."/>
            <person name="Taylor A."/>
            <person name="Grigoriev I.V."/>
            <person name="Nagy L.G."/>
            <person name="Martin F."/>
            <person name="Kauserud H."/>
        </authorList>
    </citation>
    <scope>NUCLEOTIDE SEQUENCE</scope>
    <source>
        <strain evidence="1">CBHHK067</strain>
    </source>
</reference>
<sequence length="339" mass="37450">MGFRLSRLFSRKESVDFTSISSGSAAQNIIPKPNGFVDTIMSAYNRHHALVLRPDDFNLYVNANAELPRANFVAHDGKELVVTAAAFVDFGGLAREMVALIEKNIADPSVRAWALPDFTTTTENDITVSSIVLMTTLKPYFEYMYCDEVCGIPRVTLEGEKDDWEKILARLEKLKEYGLGTIPWYHLLVPVIFRFVKAFDDPNGQGNVEFWQNVAHFEPSGSGASYYSGWVTAFCLGPELKSASLAIESADSLSAERFWAAYGGYVAGLILDGTRFHRIDHDNIPPTYSEAEVKLVSFETGIVEACEMTAGVVGTRVCSNKDCQLSKSGRDDTVRPVIG</sequence>
<dbReference type="PANTHER" id="PTHR31252:SF11">
    <property type="entry name" value="DUF4419 DOMAIN-CONTAINING PROTEIN"/>
    <property type="match status" value="1"/>
</dbReference>
<dbReference type="AlphaFoldDB" id="A0AAD7DDN4"/>
<protein>
    <recommendedName>
        <fullName evidence="3">DUF4419 domain-containing protein</fullName>
    </recommendedName>
</protein>
<dbReference type="EMBL" id="JARKIE010000092">
    <property type="protein sequence ID" value="KAJ7686929.1"/>
    <property type="molecule type" value="Genomic_DNA"/>
</dbReference>
<organism evidence="1 2">
    <name type="scientific">Mycena rosella</name>
    <name type="common">Pink bonnet</name>
    <name type="synonym">Agaricus rosellus</name>
    <dbReference type="NCBI Taxonomy" id="1033263"/>
    <lineage>
        <taxon>Eukaryota</taxon>
        <taxon>Fungi</taxon>
        <taxon>Dikarya</taxon>
        <taxon>Basidiomycota</taxon>
        <taxon>Agaricomycotina</taxon>
        <taxon>Agaricomycetes</taxon>
        <taxon>Agaricomycetidae</taxon>
        <taxon>Agaricales</taxon>
        <taxon>Marasmiineae</taxon>
        <taxon>Mycenaceae</taxon>
        <taxon>Mycena</taxon>
    </lineage>
</organism>
<dbReference type="InterPro" id="IPR025533">
    <property type="entry name" value="DUF4419"/>
</dbReference>
<keyword evidence="2" id="KW-1185">Reference proteome</keyword>
<proteinExistence type="predicted"/>
<dbReference type="Pfam" id="PF14388">
    <property type="entry name" value="DUF4419"/>
    <property type="match status" value="1"/>
</dbReference>
<evidence type="ECO:0000313" key="1">
    <source>
        <dbReference type="EMBL" id="KAJ7686929.1"/>
    </source>
</evidence>
<dbReference type="PANTHER" id="PTHR31252">
    <property type="entry name" value="DUF4419 DOMAIN-CONTAINING PROTEIN"/>
    <property type="match status" value="1"/>
</dbReference>
<dbReference type="Proteomes" id="UP001221757">
    <property type="component" value="Unassembled WGS sequence"/>
</dbReference>
<gene>
    <name evidence="1" type="ORF">B0H17DRAFT_1160512</name>
</gene>
<comment type="caution">
    <text evidence="1">The sequence shown here is derived from an EMBL/GenBank/DDBJ whole genome shotgun (WGS) entry which is preliminary data.</text>
</comment>